<reference evidence="1 2" key="1">
    <citation type="submission" date="2019-10" db="EMBL/GenBank/DDBJ databases">
        <title>Description of Paenibacillus choica sp. nov.</title>
        <authorList>
            <person name="Carlier A."/>
            <person name="Qi S."/>
        </authorList>
    </citation>
    <scope>NUCLEOTIDE SEQUENCE [LARGE SCALE GENOMIC DNA]</scope>
    <source>
        <strain evidence="1 2">LMG 31460</strain>
    </source>
</reference>
<proteinExistence type="predicted"/>
<accession>A0ABX1Z0N6</accession>
<dbReference type="Proteomes" id="UP000658690">
    <property type="component" value="Unassembled WGS sequence"/>
</dbReference>
<evidence type="ECO:0000313" key="1">
    <source>
        <dbReference type="EMBL" id="NOU86742.1"/>
    </source>
</evidence>
<dbReference type="CDD" id="cd16413">
    <property type="entry name" value="DGQHR_domain"/>
    <property type="match status" value="1"/>
</dbReference>
<dbReference type="Pfam" id="PF14072">
    <property type="entry name" value="DndB"/>
    <property type="match status" value="1"/>
</dbReference>
<sequence length="334" mass="38404">MSTLLKQHVIENVLQYKMRGKVAYLGHVAASDALQITYVKPYDLPSGKGYQRPVDSKRANDFALYLSKGDNSLFTPILLNAESKWDFVPYDKYRPSYGRLICKDKASLMDGQHRLGGIKRYIQETNSEISIPFLALHYLDEDEEIQLFDTINTKAKGIGVSLSRYLRRHSDDLSWVATELILRNDSPFYNIGTITGKRNAGRHVTLQNLYKVLELLTKDIHVSSLTKEEKLMLSLFYFNALKENFNQEWMDYQDHRLTHIVCLNALAIAGSEIFSNVVSTDKKQIDYNRILKYVKRLKRFDWSSHGFLKYIKGLSGSKTLASDLIAQMIPEKTD</sequence>
<gene>
    <name evidence="1" type="ORF">GC102_13290</name>
</gene>
<dbReference type="InterPro" id="IPR017642">
    <property type="entry name" value="DNA_S_mod_DndB"/>
</dbReference>
<protein>
    <submittedName>
        <fullName evidence="1">DGQHR domain-containing protein</fullName>
    </submittedName>
</protein>
<comment type="caution">
    <text evidence="1">The sequence shown here is derived from an EMBL/GenBank/DDBJ whole genome shotgun (WGS) entry which is preliminary data.</text>
</comment>
<dbReference type="RefSeq" id="WP_171689992.1">
    <property type="nucleotide sequence ID" value="NZ_WHOC01000070.1"/>
</dbReference>
<dbReference type="EMBL" id="WHOC01000070">
    <property type="protein sequence ID" value="NOU86742.1"/>
    <property type="molecule type" value="Genomic_DNA"/>
</dbReference>
<organism evidence="1 2">
    <name type="scientific">Paenibacillus germinis</name>
    <dbReference type="NCBI Taxonomy" id="2654979"/>
    <lineage>
        <taxon>Bacteria</taxon>
        <taxon>Bacillati</taxon>
        <taxon>Bacillota</taxon>
        <taxon>Bacilli</taxon>
        <taxon>Bacillales</taxon>
        <taxon>Paenibacillaceae</taxon>
        <taxon>Paenibacillus</taxon>
    </lineage>
</organism>
<evidence type="ECO:0000313" key="2">
    <source>
        <dbReference type="Proteomes" id="UP000658690"/>
    </source>
</evidence>
<name>A0ABX1Z0N6_9BACL</name>
<dbReference type="InterPro" id="IPR017601">
    <property type="entry name" value="DGQHR-contain_dom"/>
</dbReference>
<keyword evidence="2" id="KW-1185">Reference proteome</keyword>
<dbReference type="NCBIfam" id="TIGR03187">
    <property type="entry name" value="DGQHR"/>
    <property type="match status" value="1"/>
</dbReference>